<feature type="chain" id="PRO_5038886750" description="Tail specific protease domain-containing protein" evidence="2">
    <location>
        <begin position="26"/>
        <end position="494"/>
    </location>
</feature>
<accession>A0A9D1S1T9</accession>
<reference evidence="3" key="2">
    <citation type="journal article" date="2021" name="PeerJ">
        <title>Extensive microbial diversity within the chicken gut microbiome revealed by metagenomics and culture.</title>
        <authorList>
            <person name="Gilroy R."/>
            <person name="Ravi A."/>
            <person name="Getino M."/>
            <person name="Pursley I."/>
            <person name="Horton D.L."/>
            <person name="Alikhan N.F."/>
            <person name="Baker D."/>
            <person name="Gharbi K."/>
            <person name="Hall N."/>
            <person name="Watson M."/>
            <person name="Adriaenssens E.M."/>
            <person name="Foster-Nyarko E."/>
            <person name="Jarju S."/>
            <person name="Secka A."/>
            <person name="Antonio M."/>
            <person name="Oren A."/>
            <person name="Chaudhuri R.R."/>
            <person name="La Ragione R."/>
            <person name="Hildebrand F."/>
            <person name="Pallen M.J."/>
        </authorList>
    </citation>
    <scope>NUCLEOTIDE SEQUENCE</scope>
    <source>
        <strain evidence="3">CHK191-8634</strain>
    </source>
</reference>
<gene>
    <name evidence="3" type="ORF">IAB67_09615</name>
</gene>
<dbReference type="SUPFAM" id="SSF52096">
    <property type="entry name" value="ClpP/crotonase"/>
    <property type="match status" value="1"/>
</dbReference>
<feature type="region of interest" description="Disordered" evidence="1">
    <location>
        <begin position="32"/>
        <end position="60"/>
    </location>
</feature>
<name>A0A9D1S1T9_9CLOT</name>
<dbReference type="AlphaFoldDB" id="A0A9D1S1T9"/>
<feature type="compositionally biased region" description="Polar residues" evidence="1">
    <location>
        <begin position="47"/>
        <end position="57"/>
    </location>
</feature>
<comment type="caution">
    <text evidence="3">The sequence shown here is derived from an EMBL/GenBank/DDBJ whole genome shotgun (WGS) entry which is preliminary data.</text>
</comment>
<dbReference type="EMBL" id="DVMR01000070">
    <property type="protein sequence ID" value="HIU44541.1"/>
    <property type="molecule type" value="Genomic_DNA"/>
</dbReference>
<dbReference type="Gene3D" id="3.90.226.10">
    <property type="entry name" value="2-enoyl-CoA Hydratase, Chain A, domain 1"/>
    <property type="match status" value="1"/>
</dbReference>
<feature type="signal peptide" evidence="2">
    <location>
        <begin position="1"/>
        <end position="25"/>
    </location>
</feature>
<feature type="compositionally biased region" description="Low complexity" evidence="1">
    <location>
        <begin position="32"/>
        <end position="46"/>
    </location>
</feature>
<reference evidence="3" key="1">
    <citation type="submission" date="2020-10" db="EMBL/GenBank/DDBJ databases">
        <authorList>
            <person name="Gilroy R."/>
        </authorList>
    </citation>
    <scope>NUCLEOTIDE SEQUENCE</scope>
    <source>
        <strain evidence="3">CHK191-8634</strain>
    </source>
</reference>
<protein>
    <recommendedName>
        <fullName evidence="5">Tail specific protease domain-containing protein</fullName>
    </recommendedName>
</protein>
<keyword evidence="2" id="KW-0732">Signal</keyword>
<evidence type="ECO:0000313" key="3">
    <source>
        <dbReference type="EMBL" id="HIU44541.1"/>
    </source>
</evidence>
<evidence type="ECO:0000256" key="2">
    <source>
        <dbReference type="SAM" id="SignalP"/>
    </source>
</evidence>
<organism evidence="3 4">
    <name type="scientific">Candidatus Ventrousia excrementavium</name>
    <dbReference type="NCBI Taxonomy" id="2840961"/>
    <lineage>
        <taxon>Bacteria</taxon>
        <taxon>Bacillati</taxon>
        <taxon>Bacillota</taxon>
        <taxon>Clostridia</taxon>
        <taxon>Eubacteriales</taxon>
        <taxon>Clostridiaceae</taxon>
        <taxon>Clostridiaceae incertae sedis</taxon>
        <taxon>Candidatus Ventrousia</taxon>
    </lineage>
</organism>
<proteinExistence type="predicted"/>
<sequence length="494" mass="55627">MKKKIVLIGGAALLCCALVLCAVWAAVRPGEPADQPAATADAPAEQGISQPAESDVQQEPELTLRDQEWATDIHYFQQKIAEKHIDPFFRLPQEEFDRQIEELIEQVPELDDIEIILSLQKIIAQIGDQHSRVTFYTQLTLYAFPFFINQDGSVYIYQCIADPEQKTYQLTYYQIVQINGVDIQYIVEQLKAFLPNVGNAYSYIYEIPRLLLSREALEFIGVPCRQTADTFTLLDEQGQTFNLDLVPGEGGRSFSVNTISILEVETDGQGEQLILFDLIPEEHARTAQPVDIPVFAQRQGDYFENYWYMLLQEHNAMYFGINQFSNSENPSFFDIENNMFTLIDQENTEKLIIDLRHNPGGHSSLIELLHQELQKRPDLIENTYVLIGSKSGSAAVKCAAQLSEYDGITLVGTPTGGTPWGFGLTGHNETTPNYELEFSCGAYVYSSTDGNMPPPASGYPPEWYNTVMPDVYISTDIQDLAEGRDPALEWVLAQ</sequence>
<evidence type="ECO:0000313" key="4">
    <source>
        <dbReference type="Proteomes" id="UP000824073"/>
    </source>
</evidence>
<evidence type="ECO:0008006" key="5">
    <source>
        <dbReference type="Google" id="ProtNLM"/>
    </source>
</evidence>
<evidence type="ECO:0000256" key="1">
    <source>
        <dbReference type="SAM" id="MobiDB-lite"/>
    </source>
</evidence>
<dbReference type="Proteomes" id="UP000824073">
    <property type="component" value="Unassembled WGS sequence"/>
</dbReference>
<dbReference type="InterPro" id="IPR029045">
    <property type="entry name" value="ClpP/crotonase-like_dom_sf"/>
</dbReference>